<dbReference type="InterPro" id="IPR037401">
    <property type="entry name" value="SnoaL-like"/>
</dbReference>
<organism evidence="2 3">
    <name type="scientific">Vibrio marisflavi CECT 7928</name>
    <dbReference type="NCBI Taxonomy" id="634439"/>
    <lineage>
        <taxon>Bacteria</taxon>
        <taxon>Pseudomonadati</taxon>
        <taxon>Pseudomonadota</taxon>
        <taxon>Gammaproteobacteria</taxon>
        <taxon>Vibrionales</taxon>
        <taxon>Vibrionaceae</taxon>
        <taxon>Vibrio</taxon>
    </lineage>
</organism>
<evidence type="ECO:0000313" key="2">
    <source>
        <dbReference type="EMBL" id="CAH0540602.1"/>
    </source>
</evidence>
<evidence type="ECO:0000313" key="3">
    <source>
        <dbReference type="Proteomes" id="UP000838748"/>
    </source>
</evidence>
<comment type="caution">
    <text evidence="2">The sequence shown here is derived from an EMBL/GenBank/DDBJ whole genome shotgun (WGS) entry which is preliminary data.</text>
</comment>
<dbReference type="Gene3D" id="3.10.450.50">
    <property type="match status" value="1"/>
</dbReference>
<dbReference type="Pfam" id="PF12680">
    <property type="entry name" value="SnoaL_2"/>
    <property type="match status" value="1"/>
</dbReference>
<dbReference type="Proteomes" id="UP000838748">
    <property type="component" value="Unassembled WGS sequence"/>
</dbReference>
<reference evidence="2" key="1">
    <citation type="submission" date="2021-11" db="EMBL/GenBank/DDBJ databases">
        <authorList>
            <person name="Rodrigo-Torres L."/>
            <person name="Arahal R. D."/>
            <person name="Lucena T."/>
        </authorList>
    </citation>
    <scope>NUCLEOTIDE SEQUENCE</scope>
    <source>
        <strain evidence="2">CECT 7928</strain>
    </source>
</reference>
<dbReference type="SUPFAM" id="SSF54427">
    <property type="entry name" value="NTF2-like"/>
    <property type="match status" value="1"/>
</dbReference>
<gene>
    <name evidence="2" type="ORF">VMF7928_02977</name>
</gene>
<proteinExistence type="predicted"/>
<dbReference type="InterPro" id="IPR032710">
    <property type="entry name" value="NTF2-like_dom_sf"/>
</dbReference>
<name>A0ABN8E4X6_9VIBR</name>
<dbReference type="EMBL" id="CAKLDM010000002">
    <property type="protein sequence ID" value="CAH0540602.1"/>
    <property type="molecule type" value="Genomic_DNA"/>
</dbReference>
<protein>
    <recommendedName>
        <fullName evidence="1">SnoaL-like domain-containing protein</fullName>
    </recommendedName>
</protein>
<sequence length="139" mass="16132">MNVESVGEVFQQLNKANLNSLKEVYHQDVVFEDAAHRIEGWSNLEQYFENLYANVIQCDFSIEETHQTGDSGFLVWLMSLRHPKLNRGEVVQVRGISHLKLNQDKVIYHRDYFDLGEMLYEHIPVLGAIIKSIKRKLGS</sequence>
<accession>A0ABN8E4X6</accession>
<dbReference type="RefSeq" id="WP_237362489.1">
    <property type="nucleotide sequence ID" value="NZ_CAKLDM010000002.1"/>
</dbReference>
<feature type="domain" description="SnoaL-like" evidence="1">
    <location>
        <begin position="8"/>
        <end position="109"/>
    </location>
</feature>
<keyword evidence="3" id="KW-1185">Reference proteome</keyword>
<evidence type="ECO:0000259" key="1">
    <source>
        <dbReference type="Pfam" id="PF12680"/>
    </source>
</evidence>